<comment type="caution">
    <text evidence="9">The sequence shown here is derived from an EMBL/GenBank/DDBJ whole genome shotgun (WGS) entry which is preliminary data.</text>
</comment>
<dbReference type="CDD" id="cd06261">
    <property type="entry name" value="TM_PBP2"/>
    <property type="match status" value="1"/>
</dbReference>
<organism evidence="9 10">
    <name type="scientific">Leucobacter soli</name>
    <dbReference type="NCBI Taxonomy" id="2812850"/>
    <lineage>
        <taxon>Bacteria</taxon>
        <taxon>Bacillati</taxon>
        <taxon>Actinomycetota</taxon>
        <taxon>Actinomycetes</taxon>
        <taxon>Micrococcales</taxon>
        <taxon>Microbacteriaceae</taxon>
        <taxon>Leucobacter</taxon>
    </lineage>
</organism>
<evidence type="ECO:0000256" key="2">
    <source>
        <dbReference type="ARBA" id="ARBA00022448"/>
    </source>
</evidence>
<evidence type="ECO:0000256" key="3">
    <source>
        <dbReference type="ARBA" id="ARBA00022475"/>
    </source>
</evidence>
<sequence length="337" mass="35990">MSTEALTLSRGSGGGGTKEFLKRYRWIGGRLLVSLLIMFIVSLLIFLVTMVLPGDAAAVVLGADARPGQVEILREQMGLNLPIWQQYANWIGGVLSGDLGNSLTSGDAIGPTIAFRASNTFTLMICAAVIGLPLAFIMGVLAAVKPKGFMDGFVNIISVIIASLPEFVIGILLILLLSLGLFHVLPATSPIAPGAGPFADPVLLILPVLTLVIALLPYTSRQMRASMLEVLDSEYVLMAEVKGLPRRLVIFRHALRNAIIPGIQAIALSFAFLLGGTVIIEYLFNYPGLGSALTQGVERRDIPTIQAIVLIFSAGIILFNLLADIFTVLATPKLRTK</sequence>
<evidence type="ECO:0000313" key="10">
    <source>
        <dbReference type="Proteomes" id="UP000693892"/>
    </source>
</evidence>
<dbReference type="Pfam" id="PF00528">
    <property type="entry name" value="BPD_transp_1"/>
    <property type="match status" value="1"/>
</dbReference>
<comment type="subcellular location">
    <subcellularLocation>
        <location evidence="1 7">Cell membrane</location>
        <topology evidence="1 7">Multi-pass membrane protein</topology>
    </subcellularLocation>
</comment>
<evidence type="ECO:0000313" key="9">
    <source>
        <dbReference type="EMBL" id="CAG7610305.1"/>
    </source>
</evidence>
<evidence type="ECO:0000256" key="5">
    <source>
        <dbReference type="ARBA" id="ARBA00022989"/>
    </source>
</evidence>
<dbReference type="PROSITE" id="PS50928">
    <property type="entry name" value="ABC_TM1"/>
    <property type="match status" value="1"/>
</dbReference>
<dbReference type="AlphaFoldDB" id="A0A916NNT7"/>
<protein>
    <submittedName>
        <fullName evidence="9">Glutathione transport system permease protein GsiC</fullName>
    </submittedName>
</protein>
<feature type="transmembrane region" description="Helical" evidence="7">
    <location>
        <begin position="156"/>
        <end position="182"/>
    </location>
</feature>
<reference evidence="9" key="1">
    <citation type="submission" date="2021-06" db="EMBL/GenBank/DDBJ databases">
        <authorList>
            <person name="Criscuolo A."/>
        </authorList>
    </citation>
    <scope>NUCLEOTIDE SEQUENCE</scope>
    <source>
        <strain evidence="9">CIP111803</strain>
    </source>
</reference>
<evidence type="ECO:0000256" key="7">
    <source>
        <dbReference type="RuleBase" id="RU363032"/>
    </source>
</evidence>
<accession>A0A916NNT7</accession>
<dbReference type="Pfam" id="PF19300">
    <property type="entry name" value="BPD_transp_1_N"/>
    <property type="match status" value="1"/>
</dbReference>
<keyword evidence="5 7" id="KW-1133">Transmembrane helix</keyword>
<gene>
    <name evidence="9" type="primary">gsiC_4</name>
    <name evidence="9" type="ORF">LEUCIP111803_01294</name>
</gene>
<name>A0A916NNT7_9MICO</name>
<dbReference type="GO" id="GO:0071916">
    <property type="term" value="F:dipeptide transmembrane transporter activity"/>
    <property type="evidence" value="ECO:0007669"/>
    <property type="project" value="TreeGrafter"/>
</dbReference>
<keyword evidence="2 7" id="KW-0813">Transport</keyword>
<dbReference type="EMBL" id="CAJVAP010000012">
    <property type="protein sequence ID" value="CAG7610305.1"/>
    <property type="molecule type" value="Genomic_DNA"/>
</dbReference>
<feature type="transmembrane region" description="Helical" evidence="7">
    <location>
        <begin position="31"/>
        <end position="52"/>
    </location>
</feature>
<dbReference type="InterPro" id="IPR045621">
    <property type="entry name" value="BPD_transp_1_N"/>
</dbReference>
<keyword evidence="6 7" id="KW-0472">Membrane</keyword>
<feature type="domain" description="ABC transmembrane type-1" evidence="8">
    <location>
        <begin position="117"/>
        <end position="323"/>
    </location>
</feature>
<feature type="transmembrane region" description="Helical" evidence="7">
    <location>
        <begin position="258"/>
        <end position="284"/>
    </location>
</feature>
<evidence type="ECO:0000259" key="8">
    <source>
        <dbReference type="PROSITE" id="PS50928"/>
    </source>
</evidence>
<evidence type="ECO:0000256" key="1">
    <source>
        <dbReference type="ARBA" id="ARBA00004651"/>
    </source>
</evidence>
<dbReference type="Proteomes" id="UP000693892">
    <property type="component" value="Unassembled WGS sequence"/>
</dbReference>
<comment type="similarity">
    <text evidence="7">Belongs to the binding-protein-dependent transport system permease family.</text>
</comment>
<feature type="transmembrane region" description="Helical" evidence="7">
    <location>
        <begin position="121"/>
        <end position="144"/>
    </location>
</feature>
<feature type="transmembrane region" description="Helical" evidence="7">
    <location>
        <begin position="304"/>
        <end position="330"/>
    </location>
</feature>
<dbReference type="GO" id="GO:0005886">
    <property type="term" value="C:plasma membrane"/>
    <property type="evidence" value="ECO:0007669"/>
    <property type="project" value="UniProtKB-SubCell"/>
</dbReference>
<evidence type="ECO:0000256" key="4">
    <source>
        <dbReference type="ARBA" id="ARBA00022692"/>
    </source>
</evidence>
<keyword evidence="4 7" id="KW-0812">Transmembrane</keyword>
<keyword evidence="10" id="KW-1185">Reference proteome</keyword>
<keyword evidence="3" id="KW-1003">Cell membrane</keyword>
<dbReference type="RefSeq" id="WP_218114913.1">
    <property type="nucleotide sequence ID" value="NZ_CAJVAP010000012.1"/>
</dbReference>
<feature type="transmembrane region" description="Helical" evidence="7">
    <location>
        <begin position="202"/>
        <end position="219"/>
    </location>
</feature>
<dbReference type="PANTHER" id="PTHR43163">
    <property type="entry name" value="DIPEPTIDE TRANSPORT SYSTEM PERMEASE PROTEIN DPPB-RELATED"/>
    <property type="match status" value="1"/>
</dbReference>
<evidence type="ECO:0000256" key="6">
    <source>
        <dbReference type="ARBA" id="ARBA00023136"/>
    </source>
</evidence>
<dbReference type="PANTHER" id="PTHR43163:SF6">
    <property type="entry name" value="DIPEPTIDE TRANSPORT SYSTEM PERMEASE PROTEIN DPPB-RELATED"/>
    <property type="match status" value="1"/>
</dbReference>
<proteinExistence type="inferred from homology"/>
<dbReference type="InterPro" id="IPR000515">
    <property type="entry name" value="MetI-like"/>
</dbReference>